<dbReference type="Proteomes" id="UP000326702">
    <property type="component" value="Chromosome"/>
</dbReference>
<sequence>MTENGSVSVRSGDVVETATWFGPEDRPLFGWLTAPSSNLVRGAVVLCQPLAEEGNMAYRTMRTLSQELARVGLLALRFDYDGTGDSAGEFNDPGRRDAWIGSVREAVEYTRSICAGRVTLVGMRLGANIAFHATEDVEVDELLLWDPCESGNSFLRELRLVHSPWLEGRERSPEGWIETPSYAFSPESAEAVRDLGLHDAGQSRAPLAVTWLARSDRPIPNKVRAALGGKAPVLIDGQAGLLNVPTLSAAVPSASVSWIVRHLEDSRGGEGLVEVVPRVTAAASWLNWSGARFGTQASPPTRVLESARVFDTGADVFGIVSESAAAPDGAPWVVFPNVAKERHLGEGRQWVTLARALAAHGFRCLRFDHSGVGDSGAHPGQDEEATYSLYWLDDLDRIVTLIRSGGARRVVGIGLCSSGSAVLEAALKGKLTEAITINTFLLLEPGSEPGPPSQWRSFRRMPRPLRRLARRHRRTARSLYKALGTICPPVSPLWVPRQIVRRSHCDLTLMVGADDSAQLDVGRPLDVMVRRPLERTGHFEIVALANADHSLRVTSGQDEVSRHVLERLLRATT</sequence>
<dbReference type="Gene3D" id="3.40.50.1820">
    <property type="entry name" value="alpha/beta hydrolase"/>
    <property type="match status" value="2"/>
</dbReference>
<evidence type="ECO:0000313" key="2">
    <source>
        <dbReference type="Proteomes" id="UP000326702"/>
    </source>
</evidence>
<dbReference type="InterPro" id="IPR029058">
    <property type="entry name" value="AB_hydrolase_fold"/>
</dbReference>
<gene>
    <name evidence="1" type="ORF">KDY119_02797</name>
</gene>
<evidence type="ECO:0008006" key="3">
    <source>
        <dbReference type="Google" id="ProtNLM"/>
    </source>
</evidence>
<dbReference type="RefSeq" id="WP_036947038.1">
    <property type="nucleotide sequence ID" value="NZ_BAABIH010000008.1"/>
</dbReference>
<dbReference type="SUPFAM" id="SSF53474">
    <property type="entry name" value="alpha/beta-Hydrolases"/>
    <property type="match status" value="2"/>
</dbReference>
<evidence type="ECO:0000313" key="1">
    <source>
        <dbReference type="EMBL" id="QFU99270.1"/>
    </source>
</evidence>
<dbReference type="OrthoDB" id="249225at2"/>
<organism evidence="1 2">
    <name type="scientific">Luteimicrobium xylanilyticum</name>
    <dbReference type="NCBI Taxonomy" id="1133546"/>
    <lineage>
        <taxon>Bacteria</taxon>
        <taxon>Bacillati</taxon>
        <taxon>Actinomycetota</taxon>
        <taxon>Actinomycetes</taxon>
        <taxon>Micrococcales</taxon>
        <taxon>Luteimicrobium</taxon>
    </lineage>
</organism>
<dbReference type="AlphaFoldDB" id="A0A5P9QDZ1"/>
<accession>A0A5P9QDZ1</accession>
<dbReference type="KEGG" id="lxl:KDY119_02797"/>
<reference evidence="1 2" key="1">
    <citation type="submission" date="2019-10" db="EMBL/GenBank/DDBJ databases">
        <title>Genome sequence of Luteimicrobium xylanilyticum HY-24.</title>
        <authorList>
            <person name="Kim D.Y."/>
            <person name="Park H.-Y."/>
        </authorList>
    </citation>
    <scope>NUCLEOTIDE SEQUENCE [LARGE SCALE GENOMIC DNA]</scope>
    <source>
        <strain evidence="1 2">HY-24</strain>
    </source>
</reference>
<dbReference type="EMBL" id="CP045529">
    <property type="protein sequence ID" value="QFU99270.1"/>
    <property type="molecule type" value="Genomic_DNA"/>
</dbReference>
<proteinExistence type="predicted"/>
<protein>
    <recommendedName>
        <fullName evidence="3">Serine aminopeptidase S33 domain-containing protein</fullName>
    </recommendedName>
</protein>
<keyword evidence="2" id="KW-1185">Reference proteome</keyword>
<name>A0A5P9QDZ1_9MICO</name>